<keyword evidence="4" id="KW-1185">Reference proteome</keyword>
<protein>
    <recommendedName>
        <fullName evidence="2">GST N-terminal domain-containing protein</fullName>
    </recommendedName>
</protein>
<dbReference type="PANTHER" id="PTHR44051:SF8">
    <property type="entry name" value="GLUTATHIONE S-TRANSFERASE GSTA"/>
    <property type="match status" value="1"/>
</dbReference>
<evidence type="ECO:0000259" key="2">
    <source>
        <dbReference type="PROSITE" id="PS50404"/>
    </source>
</evidence>
<dbReference type="InterPro" id="IPR036249">
    <property type="entry name" value="Thioredoxin-like_sf"/>
</dbReference>
<dbReference type="SUPFAM" id="SSF52833">
    <property type="entry name" value="Thioredoxin-like"/>
    <property type="match status" value="1"/>
</dbReference>
<feature type="domain" description="GST N-terminal" evidence="2">
    <location>
        <begin position="7"/>
        <end position="90"/>
    </location>
</feature>
<comment type="caution">
    <text evidence="3">The sequence shown here is derived from an EMBL/GenBank/DDBJ whole genome shotgun (WGS) entry which is preliminary data.</text>
</comment>
<sequence length="119" mass="12594">MSSTNLKPLTLHAHGTGPNPYKVATVLSALKPTRPSCESSVTAPNGVKGPHFLKINGNGRVPALEDNTSFVSWESGAVINYLLRVYDKSKSRVLEAQQASKILSTSTNGPSSCSTVLDP</sequence>
<proteinExistence type="inferred from homology"/>
<organism evidence="3 4">
    <name type="scientific">Lepraria finkii</name>
    <dbReference type="NCBI Taxonomy" id="1340010"/>
    <lineage>
        <taxon>Eukaryota</taxon>
        <taxon>Fungi</taxon>
        <taxon>Dikarya</taxon>
        <taxon>Ascomycota</taxon>
        <taxon>Pezizomycotina</taxon>
        <taxon>Lecanoromycetes</taxon>
        <taxon>OSLEUM clade</taxon>
        <taxon>Lecanoromycetidae</taxon>
        <taxon>Lecanorales</taxon>
        <taxon>Lecanorineae</taxon>
        <taxon>Stereocaulaceae</taxon>
        <taxon>Lepraria</taxon>
    </lineage>
</organism>
<dbReference type="Pfam" id="PF02798">
    <property type="entry name" value="GST_N"/>
    <property type="match status" value="1"/>
</dbReference>
<evidence type="ECO:0000256" key="1">
    <source>
        <dbReference type="ARBA" id="ARBA00007409"/>
    </source>
</evidence>
<dbReference type="Proteomes" id="UP001590951">
    <property type="component" value="Unassembled WGS sequence"/>
</dbReference>
<accession>A0ABR4BFN5</accession>
<dbReference type="PANTHER" id="PTHR44051">
    <property type="entry name" value="GLUTATHIONE S-TRANSFERASE-RELATED"/>
    <property type="match status" value="1"/>
</dbReference>
<dbReference type="Gene3D" id="3.40.30.10">
    <property type="entry name" value="Glutaredoxin"/>
    <property type="match status" value="1"/>
</dbReference>
<name>A0ABR4BFN5_9LECA</name>
<gene>
    <name evidence="3" type="ORF">ABVK25_003013</name>
</gene>
<evidence type="ECO:0000313" key="4">
    <source>
        <dbReference type="Proteomes" id="UP001590951"/>
    </source>
</evidence>
<dbReference type="EMBL" id="JBHFEH010000007">
    <property type="protein sequence ID" value="KAL2056619.1"/>
    <property type="molecule type" value="Genomic_DNA"/>
</dbReference>
<dbReference type="InterPro" id="IPR004045">
    <property type="entry name" value="Glutathione_S-Trfase_N"/>
</dbReference>
<comment type="similarity">
    <text evidence="1">Belongs to the GST superfamily.</text>
</comment>
<reference evidence="3 4" key="1">
    <citation type="submission" date="2024-09" db="EMBL/GenBank/DDBJ databases">
        <title>Rethinking Asexuality: The Enigmatic Case of Functional Sexual Genes in Lepraria (Stereocaulaceae).</title>
        <authorList>
            <person name="Doellman M."/>
            <person name="Sun Y."/>
            <person name="Barcenas-Pena A."/>
            <person name="Lumbsch H.T."/>
            <person name="Grewe F."/>
        </authorList>
    </citation>
    <scope>NUCLEOTIDE SEQUENCE [LARGE SCALE GENOMIC DNA]</scope>
    <source>
        <strain evidence="3 4">Grewe 0041</strain>
    </source>
</reference>
<dbReference type="PROSITE" id="PS50404">
    <property type="entry name" value="GST_NTER"/>
    <property type="match status" value="1"/>
</dbReference>
<evidence type="ECO:0000313" key="3">
    <source>
        <dbReference type="EMBL" id="KAL2056619.1"/>
    </source>
</evidence>